<dbReference type="AlphaFoldDB" id="A0AAD7A6P7"/>
<proteinExistence type="predicted"/>
<comment type="caution">
    <text evidence="3">The sequence shown here is derived from an EMBL/GenBank/DDBJ whole genome shotgun (WGS) entry which is preliminary data.</text>
</comment>
<evidence type="ECO:0000256" key="2">
    <source>
        <dbReference type="SAM" id="MobiDB-lite"/>
    </source>
</evidence>
<evidence type="ECO:0000313" key="3">
    <source>
        <dbReference type="EMBL" id="KAJ7350652.1"/>
    </source>
</evidence>
<reference evidence="3" key="1">
    <citation type="submission" date="2023-03" db="EMBL/GenBank/DDBJ databases">
        <title>Massive genome expansion in bonnet fungi (Mycena s.s.) driven by repeated elements and novel gene families across ecological guilds.</title>
        <authorList>
            <consortium name="Lawrence Berkeley National Laboratory"/>
            <person name="Harder C.B."/>
            <person name="Miyauchi S."/>
            <person name="Viragh M."/>
            <person name="Kuo A."/>
            <person name="Thoen E."/>
            <person name="Andreopoulos B."/>
            <person name="Lu D."/>
            <person name="Skrede I."/>
            <person name="Drula E."/>
            <person name="Henrissat B."/>
            <person name="Morin E."/>
            <person name="Kohler A."/>
            <person name="Barry K."/>
            <person name="LaButti K."/>
            <person name="Morin E."/>
            <person name="Salamov A."/>
            <person name="Lipzen A."/>
            <person name="Mereny Z."/>
            <person name="Hegedus B."/>
            <person name="Baldrian P."/>
            <person name="Stursova M."/>
            <person name="Weitz H."/>
            <person name="Taylor A."/>
            <person name="Grigoriev I.V."/>
            <person name="Nagy L.G."/>
            <person name="Martin F."/>
            <person name="Kauserud H."/>
        </authorList>
    </citation>
    <scope>NUCLEOTIDE SEQUENCE</scope>
    <source>
        <strain evidence="3">CBHHK002</strain>
    </source>
</reference>
<protein>
    <submittedName>
        <fullName evidence="3">Uncharacterized protein</fullName>
    </submittedName>
</protein>
<dbReference type="Proteomes" id="UP001218218">
    <property type="component" value="Unassembled WGS sequence"/>
</dbReference>
<accession>A0AAD7A6P7</accession>
<gene>
    <name evidence="3" type="ORF">DFH08DRAFT_806667</name>
</gene>
<sequence>MSDNSGIDDEISPNYPMTNLLQAHRELITGMSLELLTEYLVNCQIFGILSMVGYILKYFQEFGTYMYDIRRRSIWIDRCTVSVETRPRKHGGDPQFGIGTGYRQVQIRCPSLFRSRISLEAGLATVSMKAGLTQSQKRRGTARKSPPPNGRILEGIDSSSRIMVPTERVERNVLVRQTQSIVKSMDYSLALHAQILACKQHLCRQNAFIKNHGMEAHRARLIREQNTSEEKAAAIEKEIAESRDRVKATQRAHVAKEVKAAQDCARALDELRQGVV</sequence>
<name>A0AAD7A6P7_9AGAR</name>
<keyword evidence="1" id="KW-0175">Coiled coil</keyword>
<keyword evidence="4" id="KW-1185">Reference proteome</keyword>
<feature type="region of interest" description="Disordered" evidence="2">
    <location>
        <begin position="133"/>
        <end position="152"/>
    </location>
</feature>
<organism evidence="3 4">
    <name type="scientific">Mycena albidolilacea</name>
    <dbReference type="NCBI Taxonomy" id="1033008"/>
    <lineage>
        <taxon>Eukaryota</taxon>
        <taxon>Fungi</taxon>
        <taxon>Dikarya</taxon>
        <taxon>Basidiomycota</taxon>
        <taxon>Agaricomycotina</taxon>
        <taxon>Agaricomycetes</taxon>
        <taxon>Agaricomycetidae</taxon>
        <taxon>Agaricales</taxon>
        <taxon>Marasmiineae</taxon>
        <taxon>Mycenaceae</taxon>
        <taxon>Mycena</taxon>
    </lineage>
</organism>
<feature type="coiled-coil region" evidence="1">
    <location>
        <begin position="218"/>
        <end position="252"/>
    </location>
</feature>
<dbReference type="EMBL" id="JARIHO010000014">
    <property type="protein sequence ID" value="KAJ7350652.1"/>
    <property type="molecule type" value="Genomic_DNA"/>
</dbReference>
<evidence type="ECO:0000313" key="4">
    <source>
        <dbReference type="Proteomes" id="UP001218218"/>
    </source>
</evidence>
<evidence type="ECO:0000256" key="1">
    <source>
        <dbReference type="SAM" id="Coils"/>
    </source>
</evidence>